<organism evidence="4 5">
    <name type="scientific">Solanum commersonii</name>
    <name type="common">Commerson's wild potato</name>
    <name type="synonym">Commerson's nightshade</name>
    <dbReference type="NCBI Taxonomy" id="4109"/>
    <lineage>
        <taxon>Eukaryota</taxon>
        <taxon>Viridiplantae</taxon>
        <taxon>Streptophyta</taxon>
        <taxon>Embryophyta</taxon>
        <taxon>Tracheophyta</taxon>
        <taxon>Spermatophyta</taxon>
        <taxon>Magnoliopsida</taxon>
        <taxon>eudicotyledons</taxon>
        <taxon>Gunneridae</taxon>
        <taxon>Pentapetalae</taxon>
        <taxon>asterids</taxon>
        <taxon>lamiids</taxon>
        <taxon>Solanales</taxon>
        <taxon>Solanaceae</taxon>
        <taxon>Solanoideae</taxon>
        <taxon>Solaneae</taxon>
        <taxon>Solanum</taxon>
    </lineage>
</organism>
<keyword evidence="3" id="KW-0812">Transmembrane</keyword>
<keyword evidence="5" id="KW-1185">Reference proteome</keyword>
<comment type="caution">
    <text evidence="4">The sequence shown here is derived from an EMBL/GenBank/DDBJ whole genome shotgun (WGS) entry which is preliminary data.</text>
</comment>
<dbReference type="OrthoDB" id="10261556at2759"/>
<reference evidence="4 5" key="1">
    <citation type="submission" date="2020-09" db="EMBL/GenBank/DDBJ databases">
        <title>De no assembly of potato wild relative species, Solanum commersonii.</title>
        <authorList>
            <person name="Cho K."/>
        </authorList>
    </citation>
    <scope>NUCLEOTIDE SEQUENCE [LARGE SCALE GENOMIC DNA]</scope>
    <source>
        <strain evidence="4">LZ3.2</strain>
        <tissue evidence="4">Leaf</tissue>
    </source>
</reference>
<sequence>MVSQQYWYDASLATRVQIKYPEVTERGRQFLSSETGQPFHVYPEADMLLSMTSPKSFSSFAEWGKGWADPEIRRQRLQRKRTWKSPRKRKSRKRQPDSNTASHHHSCYLPILRKRQRKQIAAEKLRIITQALEQAEDRVLRYEERHDNILNQICSHYIVSQEIVEALIGAREAMNGALEFAITLRNLQLQVIRLYLMIMKVLQGMFEVVGPSIDSVIDYLLDDSQRNTASASTSTACFTRRAATRPKRSKTMNKLNMSQSEILQRDTGGRNVHPPLEDSDLHVATEKADIGPDWQKKVKNLLQKHFGFSLLKDFQKEALEAWLSHQDRLSCSCSNRIREIFVFSDSGIADWEVFEVSITWCFCLLPWIWSNCLKCGTKSNGKHVKHSKTSSLASYKKDFHELISTYSRKGKSSSKNKLMSTNLENSESSDNASNGCMDEHSGINDNSVDDVEGDAVSDSDNEVSSPGRHGLDSLKDRQLSVEYLEDECDVVQDVDNLDGKTLLWILFVGFPYPLTGNVAAYVKTFIFSSKWKTTTERLHKTPDLANDPEKRAKLRHKPLEDGPTIIYAPTRKETLKLTDCLLDNSIIKAQKRSYHLPKSHLRQVPKEFHENTLQGGCGGKECPQHCVIYGIKGPPERQNLNAEAMIFLQVVATHCRNFADISYGGYEGRLGEWPNIKALVSRIMEHRASMYFNNITFAIIGFTSSFLLYLPILRKRQKKQIAAEKLRIITQALEQAEDRVLRYEERHDNILNQICSHYIVSKEIVEALAGAREAMNEALEFAITLRNLQLQVIRLYPDDYESASRHVWLIGKSRRQRNNNN</sequence>
<evidence type="ECO:0000256" key="3">
    <source>
        <dbReference type="SAM" id="Phobius"/>
    </source>
</evidence>
<feature type="compositionally biased region" description="Polar residues" evidence="2">
    <location>
        <begin position="415"/>
        <end position="434"/>
    </location>
</feature>
<evidence type="ECO:0000313" key="4">
    <source>
        <dbReference type="EMBL" id="KAG5626107.1"/>
    </source>
</evidence>
<feature type="region of interest" description="Disordered" evidence="2">
    <location>
        <begin position="77"/>
        <end position="103"/>
    </location>
</feature>
<feature type="coiled-coil region" evidence="1">
    <location>
        <begin position="719"/>
        <end position="753"/>
    </location>
</feature>
<keyword evidence="3" id="KW-0472">Membrane</keyword>
<dbReference type="AlphaFoldDB" id="A0A9J6APB6"/>
<gene>
    <name evidence="4" type="ORF">H5410_011325</name>
</gene>
<feature type="transmembrane region" description="Helical" evidence="3">
    <location>
        <begin position="691"/>
        <end position="710"/>
    </location>
</feature>
<evidence type="ECO:0000256" key="1">
    <source>
        <dbReference type="SAM" id="Coils"/>
    </source>
</evidence>
<evidence type="ECO:0000256" key="2">
    <source>
        <dbReference type="SAM" id="MobiDB-lite"/>
    </source>
</evidence>
<feature type="coiled-coil region" evidence="1">
    <location>
        <begin position="118"/>
        <end position="152"/>
    </location>
</feature>
<proteinExistence type="predicted"/>
<evidence type="ECO:0000313" key="5">
    <source>
        <dbReference type="Proteomes" id="UP000824120"/>
    </source>
</evidence>
<protein>
    <submittedName>
        <fullName evidence="4">Uncharacterized protein</fullName>
    </submittedName>
</protein>
<feature type="compositionally biased region" description="Basic residues" evidence="2">
    <location>
        <begin position="77"/>
        <end position="93"/>
    </location>
</feature>
<dbReference type="EMBL" id="JACXVP010000002">
    <property type="protein sequence ID" value="KAG5626107.1"/>
    <property type="molecule type" value="Genomic_DNA"/>
</dbReference>
<name>A0A9J6APB6_SOLCO</name>
<keyword evidence="1" id="KW-0175">Coiled coil</keyword>
<accession>A0A9J6APB6</accession>
<keyword evidence="3" id="KW-1133">Transmembrane helix</keyword>
<feature type="compositionally biased region" description="Acidic residues" evidence="2">
    <location>
        <begin position="447"/>
        <end position="461"/>
    </location>
</feature>
<feature type="region of interest" description="Disordered" evidence="2">
    <location>
        <begin position="411"/>
        <end position="472"/>
    </location>
</feature>
<dbReference type="Proteomes" id="UP000824120">
    <property type="component" value="Chromosome 2"/>
</dbReference>